<gene>
    <name evidence="1" type="ORF">BN4615_P6170</name>
</gene>
<organism evidence="1">
    <name type="scientific">Nonomuraea gerenzanensis</name>
    <dbReference type="NCBI Taxonomy" id="93944"/>
    <lineage>
        <taxon>Bacteria</taxon>
        <taxon>Bacillati</taxon>
        <taxon>Actinomycetota</taxon>
        <taxon>Actinomycetes</taxon>
        <taxon>Streptosporangiales</taxon>
        <taxon>Streptosporangiaceae</taxon>
        <taxon>Nonomuraea</taxon>
    </lineage>
</organism>
<dbReference type="EMBL" id="LT559118">
    <property type="protein sequence ID" value="SBO96654.1"/>
    <property type="molecule type" value="Genomic_DNA"/>
</dbReference>
<proteinExistence type="predicted"/>
<evidence type="ECO:0000313" key="1">
    <source>
        <dbReference type="EMBL" id="SBO96654.1"/>
    </source>
</evidence>
<accession>A0A1M4ECZ0</accession>
<reference evidence="1" key="1">
    <citation type="submission" date="2016-04" db="EMBL/GenBank/DDBJ databases">
        <authorList>
            <person name="Evans L.H."/>
            <person name="Alamgir A."/>
            <person name="Owens N."/>
            <person name="Weber N.D."/>
            <person name="Virtaneva K."/>
            <person name="Barbian K."/>
            <person name="Babar A."/>
            <person name="Rosenke K."/>
        </authorList>
    </citation>
    <scope>NUCLEOTIDE SEQUENCE</scope>
    <source>
        <strain evidence="1">Nono1</strain>
    </source>
</reference>
<sequence>MRSADCDLGAVRSGTVQDHPAAHATGCLSVVLGSGSVNSVR</sequence>
<protein>
    <submittedName>
        <fullName evidence="1">Uncharacterized protein</fullName>
    </submittedName>
</protein>
<name>A0A1M4ECZ0_9ACTN</name>
<dbReference type="AlphaFoldDB" id="A0A1M4ECZ0"/>